<evidence type="ECO:0000256" key="7">
    <source>
        <dbReference type="ARBA" id="ARBA00023125"/>
    </source>
</evidence>
<comment type="catalytic activity">
    <reaction evidence="8">
        <text>DNA(n) + a 2'-deoxyribonucleoside 5'-triphosphate = DNA(n+1) + diphosphate</text>
        <dbReference type="Rhea" id="RHEA:22508"/>
        <dbReference type="Rhea" id="RHEA-COMP:17339"/>
        <dbReference type="Rhea" id="RHEA-COMP:17340"/>
        <dbReference type="ChEBI" id="CHEBI:33019"/>
        <dbReference type="ChEBI" id="CHEBI:61560"/>
        <dbReference type="ChEBI" id="CHEBI:173112"/>
        <dbReference type="EC" id="2.7.7.7"/>
    </reaction>
</comment>
<evidence type="ECO:0000256" key="1">
    <source>
        <dbReference type="ARBA" id="ARBA00005755"/>
    </source>
</evidence>
<dbReference type="GO" id="GO:0003677">
    <property type="term" value="F:DNA binding"/>
    <property type="evidence" value="ECO:0007669"/>
    <property type="project" value="UniProtKB-KW"/>
</dbReference>
<gene>
    <name evidence="10" type="primary">RvY_18732-1</name>
    <name evidence="10" type="synonym">RvY_18732.1</name>
    <name evidence="10" type="ORF">RvY_18732</name>
</gene>
<reference evidence="10 11" key="1">
    <citation type="journal article" date="2016" name="Nat. Commun.">
        <title>Extremotolerant tardigrade genome and improved radiotolerance of human cultured cells by tardigrade-unique protein.</title>
        <authorList>
            <person name="Hashimoto T."/>
            <person name="Horikawa D.D."/>
            <person name="Saito Y."/>
            <person name="Kuwahara H."/>
            <person name="Kozuka-Hata H."/>
            <person name="Shin-I T."/>
            <person name="Minakuchi Y."/>
            <person name="Ohishi K."/>
            <person name="Motoyama A."/>
            <person name="Aizu T."/>
            <person name="Enomoto A."/>
            <person name="Kondo K."/>
            <person name="Tanaka S."/>
            <person name="Hara Y."/>
            <person name="Koshikawa S."/>
            <person name="Sagara H."/>
            <person name="Miura T."/>
            <person name="Yokobori S."/>
            <person name="Miyagawa K."/>
            <person name="Suzuki Y."/>
            <person name="Kubo T."/>
            <person name="Oyama M."/>
            <person name="Kohara Y."/>
            <person name="Fujiyama A."/>
            <person name="Arakawa K."/>
            <person name="Katayama T."/>
            <person name="Toyoda A."/>
            <person name="Kunieda T."/>
        </authorList>
    </citation>
    <scope>NUCLEOTIDE SEQUENCE [LARGE SCALE GENOMIC DNA]</scope>
    <source>
        <strain evidence="10 11">YOKOZUNA-1</strain>
    </source>
</reference>
<keyword evidence="5" id="KW-0235">DNA replication</keyword>
<evidence type="ECO:0000313" key="10">
    <source>
        <dbReference type="EMBL" id="GAV09138.1"/>
    </source>
</evidence>
<evidence type="ECO:0000256" key="3">
    <source>
        <dbReference type="ARBA" id="ARBA00022679"/>
    </source>
</evidence>
<dbReference type="GO" id="GO:0006260">
    <property type="term" value="P:DNA replication"/>
    <property type="evidence" value="ECO:0007669"/>
    <property type="project" value="UniProtKB-KW"/>
</dbReference>
<comment type="similarity">
    <text evidence="1">Belongs to the DNA polymerase type-B family.</text>
</comment>
<organism evidence="10 11">
    <name type="scientific">Ramazzottius varieornatus</name>
    <name type="common">Water bear</name>
    <name type="synonym">Tardigrade</name>
    <dbReference type="NCBI Taxonomy" id="947166"/>
    <lineage>
        <taxon>Eukaryota</taxon>
        <taxon>Metazoa</taxon>
        <taxon>Ecdysozoa</taxon>
        <taxon>Tardigrada</taxon>
        <taxon>Eutardigrada</taxon>
        <taxon>Parachela</taxon>
        <taxon>Hypsibioidea</taxon>
        <taxon>Ramazzottiidae</taxon>
        <taxon>Ramazzottius</taxon>
    </lineage>
</organism>
<keyword evidence="4" id="KW-0548">Nucleotidyltransferase</keyword>
<protein>
    <recommendedName>
        <fullName evidence="2">DNA-directed DNA polymerase</fullName>
        <ecNumber evidence="2">2.7.7.7</ecNumber>
    </recommendedName>
</protein>
<dbReference type="EC" id="2.7.7.7" evidence="2"/>
<evidence type="ECO:0000256" key="6">
    <source>
        <dbReference type="ARBA" id="ARBA00022932"/>
    </source>
</evidence>
<feature type="domain" description="DNA-directed DNA polymerase family B mitochondria/virus" evidence="9">
    <location>
        <begin position="35"/>
        <end position="115"/>
    </location>
</feature>
<evidence type="ECO:0000313" key="11">
    <source>
        <dbReference type="Proteomes" id="UP000186922"/>
    </source>
</evidence>
<comment type="caution">
    <text evidence="10">The sequence shown here is derived from an EMBL/GenBank/DDBJ whole genome shotgun (WGS) entry which is preliminary data.</text>
</comment>
<dbReference type="SUPFAM" id="SSF53098">
    <property type="entry name" value="Ribonuclease H-like"/>
    <property type="match status" value="1"/>
</dbReference>
<keyword evidence="6" id="KW-0239">DNA-directed DNA polymerase</keyword>
<dbReference type="Gene3D" id="3.30.420.10">
    <property type="entry name" value="Ribonuclease H-like superfamily/Ribonuclease H"/>
    <property type="match status" value="1"/>
</dbReference>
<dbReference type="STRING" id="947166.A0A1D1W9V5"/>
<dbReference type="EMBL" id="BDGG01000020">
    <property type="protein sequence ID" value="GAV09138.1"/>
    <property type="molecule type" value="Genomic_DNA"/>
</dbReference>
<dbReference type="GO" id="GO:0003887">
    <property type="term" value="F:DNA-directed DNA polymerase activity"/>
    <property type="evidence" value="ECO:0007669"/>
    <property type="project" value="UniProtKB-KW"/>
</dbReference>
<evidence type="ECO:0000256" key="5">
    <source>
        <dbReference type="ARBA" id="ARBA00022705"/>
    </source>
</evidence>
<keyword evidence="7" id="KW-0238">DNA-binding</keyword>
<keyword evidence="11" id="KW-1185">Reference proteome</keyword>
<dbReference type="InterPro" id="IPR004868">
    <property type="entry name" value="DNA-dir_DNA_pol_B_mt/vir"/>
</dbReference>
<dbReference type="InterPro" id="IPR012337">
    <property type="entry name" value="RNaseH-like_sf"/>
</dbReference>
<evidence type="ECO:0000259" key="9">
    <source>
        <dbReference type="Pfam" id="PF03175"/>
    </source>
</evidence>
<evidence type="ECO:0000256" key="4">
    <source>
        <dbReference type="ARBA" id="ARBA00022695"/>
    </source>
</evidence>
<proteinExistence type="inferred from homology"/>
<sequence length="116" mass="13249">MDDQDTVTVFPIDKSHITGDIIDAVCNFIFQPAHRGFYVLAHNFRAFDGYFILKWLTKNGVVPDVILDGSKILRPDVKEFGIKFRDTLSYVPLSLSKWATTFQVDQAKGCFPHRII</sequence>
<dbReference type="OrthoDB" id="10067094at2759"/>
<dbReference type="GO" id="GO:0000166">
    <property type="term" value="F:nucleotide binding"/>
    <property type="evidence" value="ECO:0007669"/>
    <property type="project" value="InterPro"/>
</dbReference>
<dbReference type="Proteomes" id="UP000186922">
    <property type="component" value="Unassembled WGS sequence"/>
</dbReference>
<evidence type="ECO:0000256" key="2">
    <source>
        <dbReference type="ARBA" id="ARBA00012417"/>
    </source>
</evidence>
<accession>A0A1D1W9V5</accession>
<keyword evidence="3" id="KW-0808">Transferase</keyword>
<dbReference type="AlphaFoldDB" id="A0A1D1W9V5"/>
<evidence type="ECO:0000256" key="8">
    <source>
        <dbReference type="ARBA" id="ARBA00049244"/>
    </source>
</evidence>
<dbReference type="InterPro" id="IPR036397">
    <property type="entry name" value="RNaseH_sf"/>
</dbReference>
<dbReference type="Pfam" id="PF03175">
    <property type="entry name" value="DNA_pol_B_2"/>
    <property type="match status" value="1"/>
</dbReference>
<name>A0A1D1W9V5_RAMVA</name>